<dbReference type="PANTHER" id="PTHR33164">
    <property type="entry name" value="TRANSCRIPTIONAL REGULATOR, MARR FAMILY"/>
    <property type="match status" value="1"/>
</dbReference>
<dbReference type="PANTHER" id="PTHR33164:SF43">
    <property type="entry name" value="HTH-TYPE TRANSCRIPTIONAL REPRESSOR YETL"/>
    <property type="match status" value="1"/>
</dbReference>
<gene>
    <name evidence="2" type="ORF">DS2_04320</name>
</gene>
<comment type="caution">
    <text evidence="2">The sequence shown here is derived from an EMBL/GenBank/DDBJ whole genome shotgun (WGS) entry which is preliminary data.</text>
</comment>
<organism evidence="2 3">
    <name type="scientific">Catenovulum agarivorans DS-2</name>
    <dbReference type="NCBI Taxonomy" id="1328313"/>
    <lineage>
        <taxon>Bacteria</taxon>
        <taxon>Pseudomonadati</taxon>
        <taxon>Pseudomonadota</taxon>
        <taxon>Gammaproteobacteria</taxon>
        <taxon>Alteromonadales</taxon>
        <taxon>Alteromonadaceae</taxon>
        <taxon>Catenovulum</taxon>
    </lineage>
</organism>
<dbReference type="eggNOG" id="COG1846">
    <property type="taxonomic scope" value="Bacteria"/>
</dbReference>
<dbReference type="SMART" id="SM00347">
    <property type="entry name" value="HTH_MARR"/>
    <property type="match status" value="1"/>
</dbReference>
<dbReference type="PROSITE" id="PS50995">
    <property type="entry name" value="HTH_MARR_2"/>
    <property type="match status" value="1"/>
</dbReference>
<feature type="domain" description="HTH marR-type" evidence="1">
    <location>
        <begin position="8"/>
        <end position="141"/>
    </location>
</feature>
<evidence type="ECO:0000313" key="2">
    <source>
        <dbReference type="EMBL" id="EWH11369.1"/>
    </source>
</evidence>
<evidence type="ECO:0000313" key="3">
    <source>
        <dbReference type="Proteomes" id="UP000019276"/>
    </source>
</evidence>
<evidence type="ECO:0000259" key="1">
    <source>
        <dbReference type="PROSITE" id="PS50995"/>
    </source>
</evidence>
<dbReference type="SUPFAM" id="SSF46785">
    <property type="entry name" value="Winged helix' DNA-binding domain"/>
    <property type="match status" value="1"/>
</dbReference>
<dbReference type="InterPro" id="IPR036388">
    <property type="entry name" value="WH-like_DNA-bd_sf"/>
</dbReference>
<dbReference type="EMBL" id="ARZY01000005">
    <property type="protein sequence ID" value="EWH11369.1"/>
    <property type="molecule type" value="Genomic_DNA"/>
</dbReference>
<proteinExistence type="predicted"/>
<protein>
    <submittedName>
        <fullName evidence="2">MarR family transcriptional regulator</fullName>
    </submittedName>
</protein>
<dbReference type="STRING" id="1328313.DS2_04320"/>
<dbReference type="GO" id="GO:0003700">
    <property type="term" value="F:DNA-binding transcription factor activity"/>
    <property type="evidence" value="ECO:0007669"/>
    <property type="project" value="InterPro"/>
</dbReference>
<accession>W7QEQ8</accession>
<dbReference type="InterPro" id="IPR039422">
    <property type="entry name" value="MarR/SlyA-like"/>
</dbReference>
<dbReference type="InterPro" id="IPR000835">
    <property type="entry name" value="HTH_MarR-typ"/>
</dbReference>
<keyword evidence="3" id="KW-1185">Reference proteome</keyword>
<dbReference type="AlphaFoldDB" id="W7QEQ8"/>
<dbReference type="Proteomes" id="UP000019276">
    <property type="component" value="Unassembled WGS sequence"/>
</dbReference>
<dbReference type="OrthoDB" id="6196575at2"/>
<name>W7QEQ8_9ALTE</name>
<dbReference type="InterPro" id="IPR036390">
    <property type="entry name" value="WH_DNA-bd_sf"/>
</dbReference>
<reference evidence="2 3" key="1">
    <citation type="journal article" date="2014" name="Genome Announc.">
        <title>Draft Genome Sequence of the Agar-Degrading Bacterium Catenovulum sp. Strain DS-2, Isolated from Intestines of Haliotis diversicolor.</title>
        <authorList>
            <person name="Shan D."/>
            <person name="Li X."/>
            <person name="Gu Z."/>
            <person name="Wei G."/>
            <person name="Gao Z."/>
            <person name="Shao Z."/>
        </authorList>
    </citation>
    <scope>NUCLEOTIDE SEQUENCE [LARGE SCALE GENOMIC DNA]</scope>
    <source>
        <strain evidence="2 3">DS-2</strain>
    </source>
</reference>
<sequence length="152" mass="17125">MDKPVDIEKTLGYQIHQLAFNMKGMLKAVFKQTGYEITPEAYFLLNLIPESGIEQGALVKKTGKDKAAITRLLDWLSGKNWIIRRVVPDNKRKAIIKISPQGKEVLVALNKALSNISQPMMKGISKNEHMVLMNAIKQLDDNLLRIVEKING</sequence>
<dbReference type="GO" id="GO:0006950">
    <property type="term" value="P:response to stress"/>
    <property type="evidence" value="ECO:0007669"/>
    <property type="project" value="TreeGrafter"/>
</dbReference>
<dbReference type="Gene3D" id="1.10.10.10">
    <property type="entry name" value="Winged helix-like DNA-binding domain superfamily/Winged helix DNA-binding domain"/>
    <property type="match status" value="1"/>
</dbReference>
<dbReference type="Pfam" id="PF01047">
    <property type="entry name" value="MarR"/>
    <property type="match status" value="1"/>
</dbReference>
<dbReference type="RefSeq" id="WP_035013415.1">
    <property type="nucleotide sequence ID" value="NZ_ARZY01000005.1"/>
</dbReference>